<dbReference type="EMBL" id="PCUF01000001">
    <property type="protein sequence ID" value="PIN66830.1"/>
    <property type="molecule type" value="Genomic_DNA"/>
</dbReference>
<evidence type="ECO:0000259" key="8">
    <source>
        <dbReference type="Pfam" id="PF07992"/>
    </source>
</evidence>
<keyword evidence="2" id="KW-0285">Flavoprotein</keyword>
<dbReference type="PRINTS" id="PR00420">
    <property type="entry name" value="RNGMNOXGNASE"/>
</dbReference>
<evidence type="ECO:0000256" key="4">
    <source>
        <dbReference type="ARBA" id="ARBA00023002"/>
    </source>
</evidence>
<dbReference type="NCBIfam" id="TIGR02032">
    <property type="entry name" value="GG-red-SF"/>
    <property type="match status" value="1"/>
</dbReference>
<dbReference type="SUPFAM" id="SSF51905">
    <property type="entry name" value="FAD/NAD(P)-binding domain"/>
    <property type="match status" value="1"/>
</dbReference>
<evidence type="ECO:0000313" key="10">
    <source>
        <dbReference type="EMBL" id="PIN66830.1"/>
    </source>
</evidence>
<dbReference type="Proteomes" id="UP000231449">
    <property type="component" value="Unassembled WGS sequence"/>
</dbReference>
<accession>A0A2H9QSR7</accession>
<evidence type="ECO:0000256" key="6">
    <source>
        <dbReference type="ARBA" id="ARBA00023209"/>
    </source>
</evidence>
<dbReference type="GO" id="GO:0008654">
    <property type="term" value="P:phospholipid biosynthetic process"/>
    <property type="evidence" value="ECO:0007669"/>
    <property type="project" value="UniProtKB-KW"/>
</dbReference>
<dbReference type="Proteomes" id="UP000228888">
    <property type="component" value="Unassembled WGS sequence"/>
</dbReference>
<evidence type="ECO:0000313" key="13">
    <source>
        <dbReference type="EMBL" id="PIV89569.1"/>
    </source>
</evidence>
<dbReference type="PANTHER" id="PTHR42685">
    <property type="entry name" value="GERANYLGERANYL DIPHOSPHATE REDUCTASE"/>
    <property type="match status" value="1"/>
</dbReference>
<dbReference type="Proteomes" id="UP000230477">
    <property type="component" value="Unassembled WGS sequence"/>
</dbReference>
<dbReference type="Proteomes" id="UP000230713">
    <property type="component" value="Unassembled WGS sequence"/>
</dbReference>
<dbReference type="Proteomes" id="UP000229789">
    <property type="component" value="Unassembled WGS sequence"/>
</dbReference>
<feature type="domain" description="FAD/NAD(P)-binding" evidence="8">
    <location>
        <begin position="6"/>
        <end position="80"/>
    </location>
</feature>
<keyword evidence="5" id="KW-0443">Lipid metabolism</keyword>
<name>A0A2G9LKY2_HUBC1</name>
<evidence type="ECO:0000313" key="17">
    <source>
        <dbReference type="EMBL" id="PJC01411.1"/>
    </source>
</evidence>
<evidence type="ECO:0000259" key="9">
    <source>
        <dbReference type="Pfam" id="PF22578"/>
    </source>
</evidence>
<dbReference type="EMBL" id="PFIH01000006">
    <property type="protein sequence ID" value="PIX28306.1"/>
    <property type="molecule type" value="Genomic_DNA"/>
</dbReference>
<accession>A0A2H9P825</accession>
<dbReference type="EMBL" id="PFUW01000006">
    <property type="protein sequence ID" value="PJB04440.1"/>
    <property type="molecule type" value="Genomic_DNA"/>
</dbReference>
<evidence type="ECO:0000256" key="1">
    <source>
        <dbReference type="ARBA" id="ARBA00022516"/>
    </source>
</evidence>
<dbReference type="EMBL" id="PFFF01000044">
    <property type="protein sequence ID" value="PIV89569.1"/>
    <property type="molecule type" value="Genomic_DNA"/>
</dbReference>
<keyword evidence="3" id="KW-0274">FAD</keyword>
<accession>A0A2H9M837</accession>
<accession>A0A2H9RD47</accession>
<keyword evidence="1" id="KW-0444">Lipid biosynthesis</keyword>
<keyword evidence="6" id="KW-0594">Phospholipid biosynthesis</keyword>
<evidence type="ECO:0000313" key="18">
    <source>
        <dbReference type="Proteomes" id="UP000228874"/>
    </source>
</evidence>
<dbReference type="InterPro" id="IPR036188">
    <property type="entry name" value="FAD/NAD-bd_sf"/>
</dbReference>
<keyword evidence="4" id="KW-0560">Oxidoreductase</keyword>
<accession>A0A2G9LKY2</accession>
<dbReference type="InterPro" id="IPR023753">
    <property type="entry name" value="FAD/NAD-binding_dom"/>
</dbReference>
<reference evidence="10 20" key="2">
    <citation type="submission" date="2017-09" db="EMBL/GenBank/DDBJ databases">
        <title>Depth-based differentiation of microbial function through sediment-hosted aquifers and enrichment of novel symbionts in the deep terrestrial subsurface.</title>
        <authorList>
            <person name="Probst A.J."/>
            <person name="Ladd B."/>
            <person name="Jarett J.K."/>
            <person name="Geller-Mcgrath D.E."/>
            <person name="Sieber C.M."/>
            <person name="Emerson J.B."/>
            <person name="Anantharaman K."/>
            <person name="Thomas B.C."/>
            <person name="Malmstrom R."/>
            <person name="Stieglmeier M."/>
            <person name="Klingl A."/>
            <person name="Woyke T."/>
            <person name="Ryan C.M."/>
            <person name="Banfield J.F."/>
        </authorList>
    </citation>
    <scope>NUCLEOTIDE SEQUENCE [LARGE SCALE GENOMIC DNA]</scope>
    <source>
        <strain evidence="12">CG02_land_8_20_14_3_00_31_209</strain>
        <strain evidence="11">CG03_land_8_20_14_0_80_31_114</strain>
        <strain evidence="13">CG17_big_fil_post_rev_8_21_14_2_50_31_73</strain>
        <strain evidence="10">CG18_big_fil_WC_8_21_14_2_50_31_19</strain>
        <strain evidence="15">CG_4_10_14_0_8_um_filter_31_133</strain>
        <strain evidence="14">CG_4_8_14_3_um_filter</strain>
        <strain evidence="17">CG_4_9_14_0_8_um_filter_31_21</strain>
        <strain evidence="16">CG_4_9_14_3_um_filter_31_125</strain>
    </source>
</reference>
<reference evidence="18 19" key="1">
    <citation type="submission" date="2017-09" db="EMBL/GenBank/DDBJ databases">
        <title>Depth-based differentiation of microbial function through sediment-hosted aquifers and enrichment of novel symbionts in the deep terrestrial subsurface.</title>
        <authorList>
            <person name="Probst A.J."/>
            <person name="Ladd B."/>
            <person name="Jarett J.K."/>
            <person name="Geller-Mcgrath D.E."/>
            <person name="Sieber C.M.K."/>
            <person name="Emerson J.B."/>
            <person name="Anantharaman K."/>
            <person name="Thomas B.C."/>
            <person name="Malmstrom R."/>
            <person name="Stieglmeier M."/>
            <person name="Klingl A."/>
            <person name="Woyke T."/>
            <person name="Ryan C.M."/>
            <person name="Banfield J.F."/>
        </authorList>
    </citation>
    <scope>NUCLEOTIDE SEQUENCE [LARGE SCALE GENOMIC DNA]</scope>
</reference>
<evidence type="ECO:0000313" key="14">
    <source>
        <dbReference type="EMBL" id="PIX28306.1"/>
    </source>
</evidence>
<sequence>MKTKKYDVVIVGAGPGGAIAAKTLDNSGLSVCLIDAKPRENIGEKVCGDAIEKEIFDFLHEKLNLDYPNKEVKNKVKGIKIFSPDKKTIFKIETKNKGYLLDRLKFGQHLLRQIKKATLMDNTLFVDFFDEGVVVERKINNKTEIEKIKCKIVVDASGFNAIVRTKTADNIFFEKNIDKKDISMCYREIREQDFEDQDYCHIYMTNEFSHGGYVWEFPEGKHLNVGLGVLYPSIPKMLYDKYLDFKGEEFKNSKIIKSGGGVVPTRRPIDSLVAMHNKIGVMFVGDAACQVNPIHGGGIARAMRAGYLAGTAIKKIYKQNKNLSKISLTNLWEYNSKYMKNQGKNIAVLDLFRIFLQSLSDDQINFGMGIGLIKEKDLINLSNTGEIKLNIVEKISRLAKGISDLNTTKKFIYTLEKIKKIKKLYEEYPNQEGFLDWKKSIEKIYIDLKKNML</sequence>
<dbReference type="Pfam" id="PF07992">
    <property type="entry name" value="Pyr_redox_2"/>
    <property type="match status" value="1"/>
</dbReference>
<protein>
    <submittedName>
        <fullName evidence="10">Uncharacterized protein</fullName>
    </submittedName>
</protein>
<dbReference type="GO" id="GO:0016628">
    <property type="term" value="F:oxidoreductase activity, acting on the CH-CH group of donors, NAD or NADP as acceptor"/>
    <property type="evidence" value="ECO:0007669"/>
    <property type="project" value="InterPro"/>
</dbReference>
<dbReference type="Proteomes" id="UP000228874">
    <property type="component" value="Unassembled WGS sequence"/>
</dbReference>
<dbReference type="Pfam" id="PF22578">
    <property type="entry name" value="GGR_cat"/>
    <property type="match status" value="1"/>
</dbReference>
<dbReference type="EMBL" id="PFMG01000059">
    <property type="protein sequence ID" value="PIY99666.1"/>
    <property type="molecule type" value="Genomic_DNA"/>
</dbReference>
<accession>A0A2H9MM90</accession>
<evidence type="ECO:0000256" key="3">
    <source>
        <dbReference type="ARBA" id="ARBA00022827"/>
    </source>
</evidence>
<dbReference type="Gene3D" id="3.50.50.60">
    <property type="entry name" value="FAD/NAD(P)-binding domain"/>
    <property type="match status" value="1"/>
</dbReference>
<dbReference type="AlphaFoldDB" id="A0A2G9LKY2"/>
<comment type="caution">
    <text evidence="10">The sequence shown here is derived from an EMBL/GenBank/DDBJ whole genome shotgun (WGS) entry which is preliminary data.</text>
</comment>
<evidence type="ECO:0000256" key="5">
    <source>
        <dbReference type="ARBA" id="ARBA00023098"/>
    </source>
</evidence>
<organism evidence="10 20">
    <name type="scientific">Huberarchaeum crystalense</name>
    <dbReference type="NCBI Taxonomy" id="2014257"/>
    <lineage>
        <taxon>Archaea</taxon>
        <taxon>Candidatus Huberarchaeota</taxon>
        <taxon>Candidatus Huberarchaeia</taxon>
        <taxon>Candidatus Huberarchaeales</taxon>
        <taxon>Candidatus Huberarchaeaceae</taxon>
        <taxon>Candidatus Huberarchaeum</taxon>
    </lineage>
</organism>
<evidence type="ECO:0000313" key="11">
    <source>
        <dbReference type="EMBL" id="PIV13652.1"/>
    </source>
</evidence>
<keyword evidence="7" id="KW-1208">Phospholipid metabolism</keyword>
<dbReference type="PANTHER" id="PTHR42685:SF18">
    <property type="entry name" value="DIGERANYLGERANYLGLYCEROPHOSPHOLIPID REDUCTASE"/>
    <property type="match status" value="1"/>
</dbReference>
<accession>A0A2H9N337</accession>
<dbReference type="EMBL" id="PEUT01000044">
    <property type="protein sequence ID" value="PIV13652.1"/>
    <property type="molecule type" value="Genomic_DNA"/>
</dbReference>
<dbReference type="EMBL" id="PFSX01000032">
    <property type="protein sequence ID" value="PJC01411.1"/>
    <property type="molecule type" value="Genomic_DNA"/>
</dbReference>
<gene>
    <name evidence="17" type="ORF">CO072_01330</name>
    <name evidence="16" type="ORF">CO124_00290</name>
    <name evidence="12" type="ORF">COS22_01110</name>
    <name evidence="11" type="ORF">COS45_01720</name>
    <name evidence="13" type="ORF">COW47_02170</name>
    <name evidence="10" type="ORF">COW69_00365</name>
    <name evidence="15" type="ORF">COY63_02350</name>
    <name evidence="14" type="ORF">COZ66_00135</name>
</gene>
<dbReference type="Proteomes" id="UP000228989">
    <property type="component" value="Unassembled WGS sequence"/>
</dbReference>
<evidence type="ECO:0000313" key="20">
    <source>
        <dbReference type="Proteomes" id="UP000229789"/>
    </source>
</evidence>
<proteinExistence type="predicted"/>
<evidence type="ECO:0000313" key="19">
    <source>
        <dbReference type="Proteomes" id="UP000228888"/>
    </source>
</evidence>
<dbReference type="EMBL" id="PETW01000022">
    <property type="protein sequence ID" value="PIV46476.1"/>
    <property type="molecule type" value="Genomic_DNA"/>
</dbReference>
<accession>A0A2H9M254</accession>
<evidence type="ECO:0000313" key="15">
    <source>
        <dbReference type="EMBL" id="PIY99666.1"/>
    </source>
</evidence>
<evidence type="ECO:0000256" key="2">
    <source>
        <dbReference type="ARBA" id="ARBA00022630"/>
    </source>
</evidence>
<dbReference type="InterPro" id="IPR011777">
    <property type="entry name" value="Geranylgeranyl_Rdtase_fam"/>
</dbReference>
<dbReference type="InterPro" id="IPR054715">
    <property type="entry name" value="GGR_cat"/>
</dbReference>
<evidence type="ECO:0000256" key="7">
    <source>
        <dbReference type="ARBA" id="ARBA00023264"/>
    </source>
</evidence>
<evidence type="ECO:0000313" key="12">
    <source>
        <dbReference type="EMBL" id="PIV46476.1"/>
    </source>
</evidence>
<feature type="domain" description="Digeranylgeranylglycerophospholipid reductase catalytic" evidence="9">
    <location>
        <begin position="181"/>
        <end position="263"/>
    </location>
</feature>
<evidence type="ECO:0000313" key="16">
    <source>
        <dbReference type="EMBL" id="PJB04440.1"/>
    </source>
</evidence>
<dbReference type="InterPro" id="IPR050407">
    <property type="entry name" value="Geranylgeranyl_reductase"/>
</dbReference>
<dbReference type="Proteomes" id="UP000231232">
    <property type="component" value="Unassembled WGS sequence"/>
</dbReference>